<dbReference type="Gene3D" id="2.130.10.10">
    <property type="entry name" value="YVTN repeat-like/Quinoprotein amine dehydrogenase"/>
    <property type="match status" value="1"/>
</dbReference>
<dbReference type="InterPro" id="IPR052416">
    <property type="entry name" value="GTF3C_component"/>
</dbReference>
<keyword evidence="3" id="KW-0539">Nucleus</keyword>
<proteinExistence type="predicted"/>
<comment type="caution">
    <text evidence="5">The sequence shown here is derived from an EMBL/GenBank/DDBJ whole genome shotgun (WGS) entry which is preliminary data.</text>
</comment>
<keyword evidence="2" id="KW-0804">Transcription</keyword>
<dbReference type="OrthoDB" id="4703at2759"/>
<reference evidence="5 6" key="1">
    <citation type="submission" date="2018-03" db="EMBL/GenBank/DDBJ databases">
        <title>Genomes of Pezizomycetes fungi and the evolution of truffles.</title>
        <authorList>
            <person name="Murat C."/>
            <person name="Payen T."/>
            <person name="Noel B."/>
            <person name="Kuo A."/>
            <person name="Martin F.M."/>
        </authorList>
    </citation>
    <scope>NUCLEOTIDE SEQUENCE [LARGE SCALE GENOMIC DNA]</scope>
    <source>
        <strain evidence="5">091103-1</strain>
    </source>
</reference>
<dbReference type="GO" id="GO:0005634">
    <property type="term" value="C:nucleus"/>
    <property type="evidence" value="ECO:0007669"/>
    <property type="project" value="UniProtKB-SubCell"/>
</dbReference>
<dbReference type="SUPFAM" id="SSF50978">
    <property type="entry name" value="WD40 repeat-like"/>
    <property type="match status" value="1"/>
</dbReference>
<feature type="compositionally biased region" description="Basic residues" evidence="4">
    <location>
        <begin position="128"/>
        <end position="147"/>
    </location>
</feature>
<evidence type="ECO:0000313" key="6">
    <source>
        <dbReference type="Proteomes" id="UP000246991"/>
    </source>
</evidence>
<gene>
    <name evidence="5" type="ORF">C7212DRAFT_288240</name>
</gene>
<dbReference type="InterPro" id="IPR036322">
    <property type="entry name" value="WD40_repeat_dom_sf"/>
</dbReference>
<feature type="compositionally biased region" description="Acidic residues" evidence="4">
    <location>
        <begin position="69"/>
        <end position="88"/>
    </location>
</feature>
<dbReference type="STRING" id="42249.A0A317SXS0"/>
<comment type="subcellular location">
    <subcellularLocation>
        <location evidence="1">Nucleus</location>
    </subcellularLocation>
</comment>
<name>A0A317SXS0_9PEZI</name>
<feature type="region of interest" description="Disordered" evidence="4">
    <location>
        <begin position="1"/>
        <end position="171"/>
    </location>
</feature>
<evidence type="ECO:0000256" key="1">
    <source>
        <dbReference type="ARBA" id="ARBA00004123"/>
    </source>
</evidence>
<dbReference type="EMBL" id="PYWC01000010">
    <property type="protein sequence ID" value="PWW79159.1"/>
    <property type="molecule type" value="Genomic_DNA"/>
</dbReference>
<dbReference type="PANTHER" id="PTHR15052:SF2">
    <property type="entry name" value="GENERAL TRANSCRIPTION FACTOR 3C POLYPEPTIDE 2"/>
    <property type="match status" value="1"/>
</dbReference>
<evidence type="ECO:0000313" key="5">
    <source>
        <dbReference type="EMBL" id="PWW79159.1"/>
    </source>
</evidence>
<accession>A0A317SXS0</accession>
<organism evidence="5 6">
    <name type="scientific">Tuber magnatum</name>
    <name type="common">white Piedmont truffle</name>
    <dbReference type="NCBI Taxonomy" id="42249"/>
    <lineage>
        <taxon>Eukaryota</taxon>
        <taxon>Fungi</taxon>
        <taxon>Dikarya</taxon>
        <taxon>Ascomycota</taxon>
        <taxon>Pezizomycotina</taxon>
        <taxon>Pezizomycetes</taxon>
        <taxon>Pezizales</taxon>
        <taxon>Tuberaceae</taxon>
        <taxon>Tuber</taxon>
    </lineage>
</organism>
<dbReference type="GO" id="GO:0006383">
    <property type="term" value="P:transcription by RNA polymerase III"/>
    <property type="evidence" value="ECO:0007669"/>
    <property type="project" value="TreeGrafter"/>
</dbReference>
<dbReference type="PANTHER" id="PTHR15052">
    <property type="entry name" value="RNA POLYMERASE III TRANSCRIPTION INITIATION FACTOR COMPLEX SUBUNIT"/>
    <property type="match status" value="1"/>
</dbReference>
<dbReference type="InterPro" id="IPR015943">
    <property type="entry name" value="WD40/YVTN_repeat-like_dom_sf"/>
</dbReference>
<evidence type="ECO:0000256" key="2">
    <source>
        <dbReference type="ARBA" id="ARBA00023163"/>
    </source>
</evidence>
<evidence type="ECO:0000256" key="4">
    <source>
        <dbReference type="SAM" id="MobiDB-lite"/>
    </source>
</evidence>
<protein>
    <recommendedName>
        <fullName evidence="7">WD40 repeat-like protein</fullName>
    </recommendedName>
</protein>
<evidence type="ECO:0008006" key="7">
    <source>
        <dbReference type="Google" id="ProtNLM"/>
    </source>
</evidence>
<keyword evidence="6" id="KW-1185">Reference proteome</keyword>
<dbReference type="AlphaFoldDB" id="A0A317SXS0"/>
<sequence>MPTTRSSRAAKPVQYSIDPYQDPDSDAGQCQENEDDECQVPEKSRSSNRRGPPKLPGQDESATDANSDSFEDEEGEEEEEEDVYVSEEETPRIRGNSRSRGRGQGRISEGPSGRRKDTAALINSASVRVHRRHEFRTPRTSRKRRRRAAGEDTTNSDTEDDGSLTLKLPNPSVKLTYRPRINQATGKRERLFTTYGMNTHALVIATGVRDRSLGVPAVPEEGSFEPNPFWQEGQDELVDLGDGMQKVERMEYYDVDSVDGTEATAEMYMPSKNEEPIKCIIGPGAEQKLLTFQRFGIFNLKESGKHKKGYILNAGGHVISMEWAPNRPKGVQYLAISTKKSGPDRSQFPEPKPITKPIYAPESSPSCIQIWRFPTSEDVKPSGPPSMALALCHEWGYAQHLSWCPIKKTPGNQKELGLLGGVFRDGKLRIMRIVLPDDDTDGDCIFLKIVEPAFECSIKDSMCSSLAWISDHEIVAGTTTGEIAVWDLRYKFEGEFIPTQLFPLHHSYITQLATCYPSFPYHILTASMDGYCRLTSLLDPFADTIVNNRSRIAPQSITWVDALQAAVSSEEGAWIKYYPLRRFYSSTMLARHSGISSSVASSRMHTIALSGGTEGEAIFSNPARRMFHAKIKNYQQTWFQLEFAQSTGMFRINEGFKLDMKEPLSAMVHSTVYPEQSAIATVCWNPNDNCGGWATAGAACGLVRAEDVTIYTE</sequence>
<dbReference type="Proteomes" id="UP000246991">
    <property type="component" value="Unassembled WGS sequence"/>
</dbReference>
<dbReference type="GO" id="GO:0000127">
    <property type="term" value="C:transcription factor TFIIIC complex"/>
    <property type="evidence" value="ECO:0007669"/>
    <property type="project" value="TreeGrafter"/>
</dbReference>
<evidence type="ECO:0000256" key="3">
    <source>
        <dbReference type="ARBA" id="ARBA00023242"/>
    </source>
</evidence>